<feature type="domain" description="Sulfatase N-terminal" evidence="2">
    <location>
        <begin position="279"/>
        <end position="486"/>
    </location>
</feature>
<sequence length="550" mass="60255">MLQRVRAFVRRPRIQLSLTVLAGLLLFAFLIFPNILSRLNPVTFVRIPIEAAFVLVLLFALPPRPRRVTSLVIGVLLGWLVVEKCLDMGFFEELNRPFDPILDWVLFDDAFSFATDSYGRPAAVGAAAAVLLLVVSIMAVACWAVLRIGALAARHRRRSAITAGGVAVAWALTFSLGVSVYGAVPVAARSTATYAWDRAHQARAGLRDEANFAKEVADDAFATVPASQMLTALAGKDVIFTFVESYGRSAVEHPALAPLVGPVLDSGTAQLKAAGYAARSGWLTSPTFGGGSWLAHATFESGLWINNEKRYRNLVSTDRLTLTRAFHDKGHRTVSVMPGATRAWPEGAFYGYDQVWDSRNLGYNGPKFSWAPMPDQYTLKQLNTIEYKRPGRKPLMVEMPLVSSHTPWAPIPDYLPDWDQVGDGSGYHAMVANGTKPKALWAEPKKVRAEYGKSIRYSLTTLINWITRYGDDNLVMVFLGDHQPSPIAAGANASHDVPITIVAKDPKVLDRITGWGWADGLKPRSGTPVWPMNAFRDRFLTAFGTQAAAS</sequence>
<evidence type="ECO:0000259" key="2">
    <source>
        <dbReference type="Pfam" id="PF00884"/>
    </source>
</evidence>
<keyword evidence="1" id="KW-1133">Transmembrane helix</keyword>
<dbReference type="EMBL" id="BOMI01000109">
    <property type="protein sequence ID" value="GID76885.1"/>
    <property type="molecule type" value="Genomic_DNA"/>
</dbReference>
<reference evidence="3 4" key="1">
    <citation type="submission" date="2021-01" db="EMBL/GenBank/DDBJ databases">
        <title>Whole genome shotgun sequence of Actinoplanes deccanensis NBRC 13994.</title>
        <authorList>
            <person name="Komaki H."/>
            <person name="Tamura T."/>
        </authorList>
    </citation>
    <scope>NUCLEOTIDE SEQUENCE [LARGE SCALE GENOMIC DNA]</scope>
    <source>
        <strain evidence="3 4">NBRC 13994</strain>
    </source>
</reference>
<feature type="transmembrane region" description="Helical" evidence="1">
    <location>
        <begin position="68"/>
        <end position="91"/>
    </location>
</feature>
<accession>A0ABQ3YAC9</accession>
<keyword evidence="4" id="KW-1185">Reference proteome</keyword>
<dbReference type="RefSeq" id="WP_239169096.1">
    <property type="nucleotide sequence ID" value="NZ_BAAABO010000029.1"/>
</dbReference>
<dbReference type="InterPro" id="IPR000917">
    <property type="entry name" value="Sulfatase_N"/>
</dbReference>
<evidence type="ECO:0000313" key="4">
    <source>
        <dbReference type="Proteomes" id="UP000609879"/>
    </source>
</evidence>
<feature type="transmembrane region" description="Helical" evidence="1">
    <location>
        <begin position="42"/>
        <end position="61"/>
    </location>
</feature>
<proteinExistence type="predicted"/>
<gene>
    <name evidence="3" type="ORF">Ade02nite_55260</name>
</gene>
<dbReference type="SUPFAM" id="SSF53649">
    <property type="entry name" value="Alkaline phosphatase-like"/>
    <property type="match status" value="1"/>
</dbReference>
<dbReference type="Pfam" id="PF00884">
    <property type="entry name" value="Sulfatase"/>
    <property type="match status" value="1"/>
</dbReference>
<organism evidence="3 4">
    <name type="scientific">Paractinoplanes deccanensis</name>
    <dbReference type="NCBI Taxonomy" id="113561"/>
    <lineage>
        <taxon>Bacteria</taxon>
        <taxon>Bacillati</taxon>
        <taxon>Actinomycetota</taxon>
        <taxon>Actinomycetes</taxon>
        <taxon>Micromonosporales</taxon>
        <taxon>Micromonosporaceae</taxon>
        <taxon>Paractinoplanes</taxon>
    </lineage>
</organism>
<comment type="caution">
    <text evidence="3">The sequence shown here is derived from an EMBL/GenBank/DDBJ whole genome shotgun (WGS) entry which is preliminary data.</text>
</comment>
<dbReference type="Gene3D" id="3.40.720.10">
    <property type="entry name" value="Alkaline Phosphatase, subunit A"/>
    <property type="match status" value="1"/>
</dbReference>
<protein>
    <recommendedName>
        <fullName evidence="2">Sulfatase N-terminal domain-containing protein</fullName>
    </recommendedName>
</protein>
<feature type="transmembrane region" description="Helical" evidence="1">
    <location>
        <begin position="16"/>
        <end position="36"/>
    </location>
</feature>
<evidence type="ECO:0000256" key="1">
    <source>
        <dbReference type="SAM" id="Phobius"/>
    </source>
</evidence>
<evidence type="ECO:0000313" key="3">
    <source>
        <dbReference type="EMBL" id="GID76885.1"/>
    </source>
</evidence>
<keyword evidence="1" id="KW-0812">Transmembrane</keyword>
<dbReference type="InterPro" id="IPR017850">
    <property type="entry name" value="Alkaline_phosphatase_core_sf"/>
</dbReference>
<keyword evidence="1" id="KW-0472">Membrane</keyword>
<feature type="transmembrane region" description="Helical" evidence="1">
    <location>
        <begin position="122"/>
        <end position="148"/>
    </location>
</feature>
<feature type="transmembrane region" description="Helical" evidence="1">
    <location>
        <begin position="160"/>
        <end position="184"/>
    </location>
</feature>
<name>A0ABQ3YAC9_9ACTN</name>
<dbReference type="Proteomes" id="UP000609879">
    <property type="component" value="Unassembled WGS sequence"/>
</dbReference>